<accession>A0A382XUN1</accession>
<dbReference type="PANTHER" id="PTHR43285">
    <property type="entry name" value="ANTHRANILATE PHOSPHORIBOSYLTRANSFERASE"/>
    <property type="match status" value="1"/>
</dbReference>
<reference evidence="4" key="1">
    <citation type="submission" date="2018-05" db="EMBL/GenBank/DDBJ databases">
        <authorList>
            <person name="Lanie J.A."/>
            <person name="Ng W.-L."/>
            <person name="Kazmierczak K.M."/>
            <person name="Andrzejewski T.M."/>
            <person name="Davidsen T.M."/>
            <person name="Wayne K.J."/>
            <person name="Tettelin H."/>
            <person name="Glass J.I."/>
            <person name="Rusch D."/>
            <person name="Podicherti R."/>
            <person name="Tsui H.-C.T."/>
            <person name="Winkler M.E."/>
        </authorList>
    </citation>
    <scope>NUCLEOTIDE SEQUENCE</scope>
</reference>
<feature type="non-terminal residue" evidence="4">
    <location>
        <position position="97"/>
    </location>
</feature>
<dbReference type="Gene3D" id="1.20.970.10">
    <property type="entry name" value="Transferase, Pyrimidine Nucleoside Phosphorylase, Chain C"/>
    <property type="match status" value="1"/>
</dbReference>
<feature type="domain" description="Glycosyl transferase family 3 N-terminal" evidence="3">
    <location>
        <begin position="5"/>
        <end position="64"/>
    </location>
</feature>
<name>A0A382XUN1_9ZZZZ</name>
<evidence type="ECO:0000256" key="2">
    <source>
        <dbReference type="ARBA" id="ARBA00022679"/>
    </source>
</evidence>
<protein>
    <recommendedName>
        <fullName evidence="3">Glycosyl transferase family 3 N-terminal domain-containing protein</fullName>
    </recommendedName>
</protein>
<sequence>MLNTLTEQLRTGTSLNVEQVTEAVSQMTAEDVTPEVKAEFLTALAEKGETTEELAAFAGELREMATAVPLDETTRAGEILDVCGTGGDGLNTFNIST</sequence>
<dbReference type="GO" id="GO:0005829">
    <property type="term" value="C:cytosol"/>
    <property type="evidence" value="ECO:0007669"/>
    <property type="project" value="TreeGrafter"/>
</dbReference>
<dbReference type="SUPFAM" id="SSF47648">
    <property type="entry name" value="Nucleoside phosphorylase/phosphoribosyltransferase N-terminal domain"/>
    <property type="match status" value="1"/>
</dbReference>
<dbReference type="GO" id="GO:0004048">
    <property type="term" value="F:anthranilate phosphoribosyltransferase activity"/>
    <property type="evidence" value="ECO:0007669"/>
    <property type="project" value="InterPro"/>
</dbReference>
<evidence type="ECO:0000256" key="1">
    <source>
        <dbReference type="ARBA" id="ARBA00022676"/>
    </source>
</evidence>
<dbReference type="InterPro" id="IPR036320">
    <property type="entry name" value="Glycosyl_Trfase_fam3_N_dom_sf"/>
</dbReference>
<gene>
    <name evidence="4" type="ORF">METZ01_LOCUS427557</name>
</gene>
<organism evidence="4">
    <name type="scientific">marine metagenome</name>
    <dbReference type="NCBI Taxonomy" id="408172"/>
    <lineage>
        <taxon>unclassified sequences</taxon>
        <taxon>metagenomes</taxon>
        <taxon>ecological metagenomes</taxon>
    </lineage>
</organism>
<keyword evidence="1" id="KW-0328">Glycosyltransferase</keyword>
<dbReference type="AlphaFoldDB" id="A0A382XUN1"/>
<dbReference type="EMBL" id="UINC01170583">
    <property type="protein sequence ID" value="SVD74703.1"/>
    <property type="molecule type" value="Genomic_DNA"/>
</dbReference>
<evidence type="ECO:0000313" key="4">
    <source>
        <dbReference type="EMBL" id="SVD74703.1"/>
    </source>
</evidence>
<proteinExistence type="predicted"/>
<dbReference type="Gene3D" id="3.40.1030.10">
    <property type="entry name" value="Nucleoside phosphorylase/phosphoribosyltransferase catalytic domain"/>
    <property type="match status" value="1"/>
</dbReference>
<keyword evidence="2" id="KW-0808">Transferase</keyword>
<evidence type="ECO:0000259" key="3">
    <source>
        <dbReference type="Pfam" id="PF02885"/>
    </source>
</evidence>
<dbReference type="GO" id="GO:0000162">
    <property type="term" value="P:L-tryptophan biosynthetic process"/>
    <property type="evidence" value="ECO:0007669"/>
    <property type="project" value="InterPro"/>
</dbReference>
<dbReference type="Pfam" id="PF02885">
    <property type="entry name" value="Glycos_trans_3N"/>
    <property type="match status" value="1"/>
</dbReference>
<dbReference type="InterPro" id="IPR005940">
    <property type="entry name" value="Anthranilate_Pribosyl_Tfrase"/>
</dbReference>
<dbReference type="InterPro" id="IPR017459">
    <property type="entry name" value="Glycosyl_Trfase_fam3_N_dom"/>
</dbReference>
<dbReference type="InterPro" id="IPR035902">
    <property type="entry name" value="Nuc_phospho_transferase"/>
</dbReference>
<dbReference type="PANTHER" id="PTHR43285:SF2">
    <property type="entry name" value="ANTHRANILATE PHOSPHORIBOSYLTRANSFERASE"/>
    <property type="match status" value="1"/>
</dbReference>